<proteinExistence type="predicted"/>
<dbReference type="Proteomes" id="UP000028680">
    <property type="component" value="Chromosome"/>
</dbReference>
<evidence type="ECO:0000256" key="1">
    <source>
        <dbReference type="ARBA" id="ARBA00004953"/>
    </source>
</evidence>
<sequence>MTVLILAGTGDARHLAQFCADHNIAACASLAGATRQPKQLAVPTYHGGFGGGDGFRAFLKRHEIRAVLDATHPFAHQITRRSHDIAREMGLPYMRFERPAWQPGPGDHWISLHDESEAAAHIALDAVVFLATGRQSLPKFANLGHAQLICRQIDPPEGAFPWPNGAYLIGRPPFSMADEEALFRRLSVDVLVVKNAGGAASRTKLDAARALGLKVLMIERPPCTARPCLSERSLAEAWLAQWT</sequence>
<dbReference type="NCBIfam" id="TIGR00715">
    <property type="entry name" value="precor6x_red"/>
    <property type="match status" value="1"/>
</dbReference>
<dbReference type="EMBL" id="CP003984">
    <property type="protein sequence ID" value="AII87196.1"/>
    <property type="molecule type" value="Genomic_DNA"/>
</dbReference>
<protein>
    <submittedName>
        <fullName evidence="4">Precorrin-6A reductase CobK</fullName>
        <ecNumber evidence="4">1.3.1.54</ecNumber>
    </submittedName>
</protein>
<dbReference type="PANTHER" id="PTHR36925:SF1">
    <property type="entry name" value="COBALT-PRECORRIN-6A REDUCTASE"/>
    <property type="match status" value="1"/>
</dbReference>
<dbReference type="RefSeq" id="WP_044049948.1">
    <property type="nucleotide sequence ID" value="NZ_CP003984.1"/>
</dbReference>
<name>A0AAN0RJB2_9RHOB</name>
<evidence type="ECO:0000313" key="4">
    <source>
        <dbReference type="EMBL" id="AII87196.1"/>
    </source>
</evidence>
<dbReference type="PANTHER" id="PTHR36925">
    <property type="entry name" value="COBALT-PRECORRIN-6A REDUCTASE"/>
    <property type="match status" value="1"/>
</dbReference>
<dbReference type="InterPro" id="IPR003723">
    <property type="entry name" value="Precorrin-6x_reduct"/>
</dbReference>
<dbReference type="NCBIfam" id="NF005968">
    <property type="entry name" value="PRK08057.1-2"/>
    <property type="match status" value="1"/>
</dbReference>
<dbReference type="GO" id="GO:0016994">
    <property type="term" value="F:precorrin-6A reductase activity"/>
    <property type="evidence" value="ECO:0007669"/>
    <property type="project" value="UniProtKB-EC"/>
</dbReference>
<dbReference type="EC" id="1.3.1.54" evidence="4"/>
<dbReference type="Pfam" id="PF02571">
    <property type="entry name" value="CbiJ"/>
    <property type="match status" value="1"/>
</dbReference>
<keyword evidence="3 4" id="KW-0560">Oxidoreductase</keyword>
<comment type="pathway">
    <text evidence="1">Cofactor biosynthesis; adenosylcobalamin biosynthesis.</text>
</comment>
<organism evidence="4 5">
    <name type="scientific">Planktomarina temperata RCA23</name>
    <dbReference type="NCBI Taxonomy" id="666509"/>
    <lineage>
        <taxon>Bacteria</taxon>
        <taxon>Pseudomonadati</taxon>
        <taxon>Pseudomonadota</taxon>
        <taxon>Alphaproteobacteria</taxon>
        <taxon>Rhodobacterales</taxon>
        <taxon>Paracoccaceae</taxon>
        <taxon>Planktomarina</taxon>
    </lineage>
</organism>
<accession>A0AAN0RJB2</accession>
<dbReference type="KEGG" id="ptp:RCA23_c16600"/>
<evidence type="ECO:0000313" key="5">
    <source>
        <dbReference type="Proteomes" id="UP000028680"/>
    </source>
</evidence>
<dbReference type="PROSITE" id="PS51014">
    <property type="entry name" value="COBK_CBIJ"/>
    <property type="match status" value="1"/>
</dbReference>
<dbReference type="GO" id="GO:0009236">
    <property type="term" value="P:cobalamin biosynthetic process"/>
    <property type="evidence" value="ECO:0007669"/>
    <property type="project" value="UniProtKB-KW"/>
</dbReference>
<keyword evidence="2" id="KW-0169">Cobalamin biosynthesis</keyword>
<gene>
    <name evidence="4" type="primary">cobK</name>
    <name evidence="4" type="ORF">RCA23_c16600</name>
</gene>
<keyword evidence="5" id="KW-1185">Reference proteome</keyword>
<evidence type="ECO:0000256" key="3">
    <source>
        <dbReference type="ARBA" id="ARBA00023002"/>
    </source>
</evidence>
<reference evidence="4 5" key="1">
    <citation type="journal article" date="2014" name="ISME J.">
        <title>Adaptation of an abundant Roseobacter RCA organism to pelagic systems revealed by genomic and transcriptomic analyses.</title>
        <authorList>
            <person name="Voget S."/>
            <person name="Wemheuer B."/>
            <person name="Brinkhoff T."/>
            <person name="Vollmers J."/>
            <person name="Dietrich S."/>
            <person name="Giebel H.A."/>
            <person name="Beardsley C."/>
            <person name="Sardemann C."/>
            <person name="Bakenhus I."/>
            <person name="Billerbeck S."/>
            <person name="Daniel R."/>
            <person name="Simon M."/>
        </authorList>
    </citation>
    <scope>NUCLEOTIDE SEQUENCE [LARGE SCALE GENOMIC DNA]</scope>
    <source>
        <strain evidence="4 5">RCA23</strain>
    </source>
</reference>
<evidence type="ECO:0000256" key="2">
    <source>
        <dbReference type="ARBA" id="ARBA00022573"/>
    </source>
</evidence>
<dbReference type="AlphaFoldDB" id="A0AAN0RJB2"/>